<protein>
    <submittedName>
        <fullName evidence="1">Uncharacterized protein</fullName>
    </submittedName>
</protein>
<dbReference type="EnsemblPlants" id="AET1Gv20249900.2">
    <property type="protein sequence ID" value="AET1Gv20249900.2"/>
    <property type="gene ID" value="AET1Gv20249900"/>
</dbReference>
<reference evidence="1" key="5">
    <citation type="journal article" date="2021" name="G3 (Bethesda)">
        <title>Aegilops tauschii genome assembly Aet v5.0 features greater sequence contiguity and improved annotation.</title>
        <authorList>
            <person name="Wang L."/>
            <person name="Zhu T."/>
            <person name="Rodriguez J.C."/>
            <person name="Deal K.R."/>
            <person name="Dubcovsky J."/>
            <person name="McGuire P.E."/>
            <person name="Lux T."/>
            <person name="Spannagl M."/>
            <person name="Mayer K.F.X."/>
            <person name="Baldrich P."/>
            <person name="Meyers B.C."/>
            <person name="Huo N."/>
            <person name="Gu Y.Q."/>
            <person name="Zhou H."/>
            <person name="Devos K.M."/>
            <person name="Bennetzen J.L."/>
            <person name="Unver T."/>
            <person name="Budak H."/>
            <person name="Gulick P.J."/>
            <person name="Galiba G."/>
            <person name="Kalapos B."/>
            <person name="Nelson D.R."/>
            <person name="Li P."/>
            <person name="You F.M."/>
            <person name="Luo M.C."/>
            <person name="Dvorak J."/>
        </authorList>
    </citation>
    <scope>NUCLEOTIDE SEQUENCE [LARGE SCALE GENOMIC DNA]</scope>
    <source>
        <strain evidence="1">cv. AL8/78</strain>
    </source>
</reference>
<reference evidence="2" key="1">
    <citation type="journal article" date="2014" name="Science">
        <title>Ancient hybridizations among the ancestral genomes of bread wheat.</title>
        <authorList>
            <consortium name="International Wheat Genome Sequencing Consortium,"/>
            <person name="Marcussen T."/>
            <person name="Sandve S.R."/>
            <person name="Heier L."/>
            <person name="Spannagl M."/>
            <person name="Pfeifer M."/>
            <person name="Jakobsen K.S."/>
            <person name="Wulff B.B."/>
            <person name="Steuernagel B."/>
            <person name="Mayer K.F."/>
            <person name="Olsen O.A."/>
        </authorList>
    </citation>
    <scope>NUCLEOTIDE SEQUENCE [LARGE SCALE GENOMIC DNA]</scope>
    <source>
        <strain evidence="2">cv. AL8/78</strain>
    </source>
</reference>
<organism evidence="1 2">
    <name type="scientific">Aegilops tauschii subsp. strangulata</name>
    <name type="common">Goatgrass</name>
    <dbReference type="NCBI Taxonomy" id="200361"/>
    <lineage>
        <taxon>Eukaryota</taxon>
        <taxon>Viridiplantae</taxon>
        <taxon>Streptophyta</taxon>
        <taxon>Embryophyta</taxon>
        <taxon>Tracheophyta</taxon>
        <taxon>Spermatophyta</taxon>
        <taxon>Magnoliopsida</taxon>
        <taxon>Liliopsida</taxon>
        <taxon>Poales</taxon>
        <taxon>Poaceae</taxon>
        <taxon>BOP clade</taxon>
        <taxon>Pooideae</taxon>
        <taxon>Triticodae</taxon>
        <taxon>Triticeae</taxon>
        <taxon>Triticinae</taxon>
        <taxon>Aegilops</taxon>
    </lineage>
</organism>
<keyword evidence="2" id="KW-1185">Reference proteome</keyword>
<dbReference type="Gramene" id="AET1Gv20249900.2">
    <property type="protein sequence ID" value="AET1Gv20249900.2"/>
    <property type="gene ID" value="AET1Gv20249900"/>
</dbReference>
<reference evidence="2" key="2">
    <citation type="journal article" date="2017" name="Nat. Plants">
        <title>The Aegilops tauschii genome reveals multiple impacts of transposons.</title>
        <authorList>
            <person name="Zhao G."/>
            <person name="Zou C."/>
            <person name="Li K."/>
            <person name="Wang K."/>
            <person name="Li T."/>
            <person name="Gao L."/>
            <person name="Zhang X."/>
            <person name="Wang H."/>
            <person name="Yang Z."/>
            <person name="Liu X."/>
            <person name="Jiang W."/>
            <person name="Mao L."/>
            <person name="Kong X."/>
            <person name="Jiao Y."/>
            <person name="Jia J."/>
        </authorList>
    </citation>
    <scope>NUCLEOTIDE SEQUENCE [LARGE SCALE GENOMIC DNA]</scope>
    <source>
        <strain evidence="2">cv. AL8/78</strain>
    </source>
</reference>
<evidence type="ECO:0000313" key="1">
    <source>
        <dbReference type="EnsemblPlants" id="AET1Gv20249900.2"/>
    </source>
</evidence>
<reference evidence="1" key="3">
    <citation type="journal article" date="2017" name="Nature">
        <title>Genome sequence of the progenitor of the wheat D genome Aegilops tauschii.</title>
        <authorList>
            <person name="Luo M.C."/>
            <person name="Gu Y.Q."/>
            <person name="Puiu D."/>
            <person name="Wang H."/>
            <person name="Twardziok S.O."/>
            <person name="Deal K.R."/>
            <person name="Huo N."/>
            <person name="Zhu T."/>
            <person name="Wang L."/>
            <person name="Wang Y."/>
            <person name="McGuire P.E."/>
            <person name="Liu S."/>
            <person name="Long H."/>
            <person name="Ramasamy R.K."/>
            <person name="Rodriguez J.C."/>
            <person name="Van S.L."/>
            <person name="Yuan L."/>
            <person name="Wang Z."/>
            <person name="Xia Z."/>
            <person name="Xiao L."/>
            <person name="Anderson O.D."/>
            <person name="Ouyang S."/>
            <person name="Liang Y."/>
            <person name="Zimin A.V."/>
            <person name="Pertea G."/>
            <person name="Qi P."/>
            <person name="Bennetzen J.L."/>
            <person name="Dai X."/>
            <person name="Dawson M.W."/>
            <person name="Muller H.G."/>
            <person name="Kugler K."/>
            <person name="Rivarola-Duarte L."/>
            <person name="Spannagl M."/>
            <person name="Mayer K.F.X."/>
            <person name="Lu F.H."/>
            <person name="Bevan M.W."/>
            <person name="Leroy P."/>
            <person name="Li P."/>
            <person name="You F.M."/>
            <person name="Sun Q."/>
            <person name="Liu Z."/>
            <person name="Lyons E."/>
            <person name="Wicker T."/>
            <person name="Salzberg S.L."/>
            <person name="Devos K.M."/>
            <person name="Dvorak J."/>
        </authorList>
    </citation>
    <scope>NUCLEOTIDE SEQUENCE [LARGE SCALE GENOMIC DNA]</scope>
    <source>
        <strain evidence="1">cv. AL8/78</strain>
    </source>
</reference>
<proteinExistence type="predicted"/>
<sequence length="71" mass="7574">MSNLDNLLLGIVLNRGSHPRCAATPIVLLCHPRPPPPPAPDPGRRTSVIDGLFLPQISCRRCTPPRSAGSV</sequence>
<evidence type="ECO:0000313" key="2">
    <source>
        <dbReference type="Proteomes" id="UP000015105"/>
    </source>
</evidence>
<dbReference type="AlphaFoldDB" id="A0A452Y0W9"/>
<dbReference type="Proteomes" id="UP000015105">
    <property type="component" value="Chromosome 1D"/>
</dbReference>
<accession>A0A452Y0W9</accession>
<name>A0A452Y0W9_AEGTS</name>
<reference evidence="1" key="4">
    <citation type="submission" date="2019-03" db="UniProtKB">
        <authorList>
            <consortium name="EnsemblPlants"/>
        </authorList>
    </citation>
    <scope>IDENTIFICATION</scope>
</reference>